<sequence>MKPSKGRKELWYSLNELLGETYCPSCGRQMDRFKMPLAHAKRCFSIKKVGPIYRLHGYVECKCGLLIADNTKAKKLHLCLGEVPAFEPDLTYVHKRPLSPEPQTDEQPPIKPVKSLERELLQPKPWIRNFVTPLQLASVKANIKPKPPRVRNFDMALPTQEPQDVWIYSITHGNDENSEDGLSEWMLHTEEEPVVRLRKRMAKLPRSATSDN</sequence>
<dbReference type="OrthoDB" id="7882387at2759"/>
<keyword evidence="1" id="KW-1185">Reference proteome</keyword>
<protein>
    <submittedName>
        <fullName evidence="2">Uncharacterized protein LOC115620736</fullName>
    </submittedName>
</protein>
<name>A0A6J2T401_DROLE</name>
<reference evidence="2" key="1">
    <citation type="submission" date="2025-08" db="UniProtKB">
        <authorList>
            <consortium name="RefSeq"/>
        </authorList>
    </citation>
    <scope>IDENTIFICATION</scope>
    <source>
        <strain evidence="2">11010-0011.00</strain>
        <tissue evidence="2">Whole body</tissue>
    </source>
</reference>
<dbReference type="Proteomes" id="UP000504634">
    <property type="component" value="Unplaced"/>
</dbReference>
<proteinExistence type="predicted"/>
<accession>A0A6J2T401</accession>
<evidence type="ECO:0000313" key="2">
    <source>
        <dbReference type="RefSeq" id="XP_030369985.1"/>
    </source>
</evidence>
<dbReference type="RefSeq" id="XP_030369985.1">
    <property type="nucleotide sequence ID" value="XM_030514125.1"/>
</dbReference>
<evidence type="ECO:0000313" key="1">
    <source>
        <dbReference type="Proteomes" id="UP000504634"/>
    </source>
</evidence>
<dbReference type="AlphaFoldDB" id="A0A6J2T401"/>
<gene>
    <name evidence="2" type="primary">LOC115620736</name>
</gene>
<organism evidence="1 2">
    <name type="scientific">Drosophila lebanonensis</name>
    <name type="common">Fruit fly</name>
    <name type="synonym">Scaptodrosophila lebanonensis</name>
    <dbReference type="NCBI Taxonomy" id="7225"/>
    <lineage>
        <taxon>Eukaryota</taxon>
        <taxon>Metazoa</taxon>
        <taxon>Ecdysozoa</taxon>
        <taxon>Arthropoda</taxon>
        <taxon>Hexapoda</taxon>
        <taxon>Insecta</taxon>
        <taxon>Pterygota</taxon>
        <taxon>Neoptera</taxon>
        <taxon>Endopterygota</taxon>
        <taxon>Diptera</taxon>
        <taxon>Brachycera</taxon>
        <taxon>Muscomorpha</taxon>
        <taxon>Ephydroidea</taxon>
        <taxon>Drosophilidae</taxon>
        <taxon>Scaptodrosophila</taxon>
    </lineage>
</organism>
<dbReference type="GeneID" id="115620736"/>